<dbReference type="PROSITE" id="PS00455">
    <property type="entry name" value="AMP_BINDING"/>
    <property type="match status" value="1"/>
</dbReference>
<keyword evidence="6" id="KW-1185">Reference proteome</keyword>
<dbReference type="Proteomes" id="UP001175001">
    <property type="component" value="Unassembled WGS sequence"/>
</dbReference>
<evidence type="ECO:0000256" key="2">
    <source>
        <dbReference type="ARBA" id="ARBA00022553"/>
    </source>
</evidence>
<dbReference type="InterPro" id="IPR042099">
    <property type="entry name" value="ANL_N_sf"/>
</dbReference>
<reference evidence="5" key="1">
    <citation type="submission" date="2023-06" db="EMBL/GenBank/DDBJ databases">
        <title>Multi-omics analyses reveal the molecular pathogenesis toolkit of Lasiodiplodia hormozganensis, a cross-kingdom pathogen.</title>
        <authorList>
            <person name="Felix C."/>
            <person name="Meneses R."/>
            <person name="Goncalves M.F.M."/>
            <person name="Tilleman L."/>
            <person name="Duarte A.S."/>
            <person name="Jorrin-Novo J.V."/>
            <person name="Van De Peer Y."/>
            <person name="Deforce D."/>
            <person name="Van Nieuwerburgh F."/>
            <person name="Esteves A.C."/>
            <person name="Alves A."/>
        </authorList>
    </citation>
    <scope>NUCLEOTIDE SEQUENCE</scope>
    <source>
        <strain evidence="5">CBS 339.90</strain>
    </source>
</reference>
<dbReference type="InterPro" id="IPR020845">
    <property type="entry name" value="AMP-binding_CS"/>
</dbReference>
<organism evidence="5 6">
    <name type="scientific">Lasiodiplodia hormozganensis</name>
    <dbReference type="NCBI Taxonomy" id="869390"/>
    <lineage>
        <taxon>Eukaryota</taxon>
        <taxon>Fungi</taxon>
        <taxon>Dikarya</taxon>
        <taxon>Ascomycota</taxon>
        <taxon>Pezizomycotina</taxon>
        <taxon>Dothideomycetes</taxon>
        <taxon>Dothideomycetes incertae sedis</taxon>
        <taxon>Botryosphaeriales</taxon>
        <taxon>Botryosphaeriaceae</taxon>
        <taxon>Lasiodiplodia</taxon>
    </lineage>
</organism>
<dbReference type="PANTHER" id="PTHR43439">
    <property type="entry name" value="PHENYLACETATE-COENZYME A LIGASE"/>
    <property type="match status" value="1"/>
</dbReference>
<gene>
    <name evidence="5" type="primary">FUB8_8</name>
    <name evidence="5" type="ORF">DIS24_g1857</name>
</gene>
<dbReference type="AlphaFoldDB" id="A0AA39Z267"/>
<evidence type="ECO:0000313" key="5">
    <source>
        <dbReference type="EMBL" id="KAK0662789.1"/>
    </source>
</evidence>
<dbReference type="PANTHER" id="PTHR43439:SF2">
    <property type="entry name" value="ENZYME, PUTATIVE (JCVI)-RELATED"/>
    <property type="match status" value="1"/>
</dbReference>
<keyword evidence="2" id="KW-0597">Phosphoprotein</keyword>
<dbReference type="Pfam" id="PF23562">
    <property type="entry name" value="AMP-binding_C_3"/>
    <property type="match status" value="1"/>
</dbReference>
<protein>
    <submittedName>
        <fullName evidence="5">Non-canonical non-ribosomal peptide synthetase FUB8</fullName>
    </submittedName>
</protein>
<evidence type="ECO:0000313" key="6">
    <source>
        <dbReference type="Proteomes" id="UP001175001"/>
    </source>
</evidence>
<dbReference type="EMBL" id="JAUJDW010000005">
    <property type="protein sequence ID" value="KAK0662789.1"/>
    <property type="molecule type" value="Genomic_DNA"/>
</dbReference>
<proteinExistence type="predicted"/>
<dbReference type="InterPro" id="IPR000873">
    <property type="entry name" value="AMP-dep_synth/lig_dom"/>
</dbReference>
<dbReference type="SUPFAM" id="SSF56801">
    <property type="entry name" value="Acetyl-CoA synthetase-like"/>
    <property type="match status" value="1"/>
</dbReference>
<accession>A0AA39Z267</accession>
<sequence length="627" mass="69122">MHRDSAVSVPSASYGRRLIATTIDETARAFPNRTYASIPSSATDISQGYRDLTWAEFARAIDRTAYWLDEHLPQAPSSSASSSDGSPRSSTPTNSDEDESTAGKNCPQTFTYFGPRDLRYILFLSAAMKTGRRMLNTSPMGSLEAQVYLANASGCRIFLYAESLGGIVPEYVREIPQQVKGAITMAAPSFEDMFFGKGDGVQQHYPYEKTWDEARRDEVAIFHTSGSSGFPKLVPYTNEMLARVDTWNLLDEVDGMAPCREYYVNKRLWIGLPLFHLGGALISLPCAVFLSTIPVLSGPTTIPTPAAFTQVHTQNSSSTTLDGIFVPPALLEDLVRDWAQHHAALSSFSIILFGGAPLSHAAGAALAPLGSLRTLIGSTEGCYWPTLRPLNDDIVDNDEHDEQGSMRATWDHIAPHPAMGAAFEHHADDLYELVVPRSADSSAKFTNFFAACETMGLGGDDDVDVVRTKDLFSPHPDPEVMKKGAGLWKYRGRTDDLVVLSGEVKMYAGKLEERIRCHPRVKHALVGGYQRRVPFLLLEIAQGVEAETEEQKEGVLDEVWPVVEEANKHVGPRGKLRRELTLLAVKEKPFVRLGKGSVERRGTFARYEKEVDELYEGFQLGLDALVL</sequence>
<evidence type="ECO:0000259" key="4">
    <source>
        <dbReference type="Pfam" id="PF00501"/>
    </source>
</evidence>
<evidence type="ECO:0000256" key="3">
    <source>
        <dbReference type="SAM" id="MobiDB-lite"/>
    </source>
</evidence>
<dbReference type="InterPro" id="IPR051414">
    <property type="entry name" value="Adenylate-forming_Reductase"/>
</dbReference>
<feature type="compositionally biased region" description="Low complexity" evidence="3">
    <location>
        <begin position="77"/>
        <end position="90"/>
    </location>
</feature>
<feature type="region of interest" description="Disordered" evidence="3">
    <location>
        <begin position="75"/>
        <end position="106"/>
    </location>
</feature>
<keyword evidence="1" id="KW-0596">Phosphopantetheine</keyword>
<dbReference type="Gene3D" id="3.40.50.12780">
    <property type="entry name" value="N-terminal domain of ligase-like"/>
    <property type="match status" value="1"/>
</dbReference>
<evidence type="ECO:0000256" key="1">
    <source>
        <dbReference type="ARBA" id="ARBA00022450"/>
    </source>
</evidence>
<name>A0AA39Z267_9PEZI</name>
<dbReference type="Pfam" id="PF00501">
    <property type="entry name" value="AMP-binding"/>
    <property type="match status" value="1"/>
</dbReference>
<comment type="caution">
    <text evidence="5">The sequence shown here is derived from an EMBL/GenBank/DDBJ whole genome shotgun (WGS) entry which is preliminary data.</text>
</comment>
<feature type="domain" description="AMP-dependent synthetase/ligase" evidence="4">
    <location>
        <begin position="113"/>
        <end position="391"/>
    </location>
</feature>